<dbReference type="SMART" id="SM00360">
    <property type="entry name" value="RRM"/>
    <property type="match status" value="1"/>
</dbReference>
<reference evidence="4" key="1">
    <citation type="journal article" date="2022" name="Int. J. Mol. Sci.">
        <title>Draft Genome of Tanacetum Coccineum: Genomic Comparison of Closely Related Tanacetum-Family Plants.</title>
        <authorList>
            <person name="Yamashiro T."/>
            <person name="Shiraishi A."/>
            <person name="Nakayama K."/>
            <person name="Satake H."/>
        </authorList>
    </citation>
    <scope>NUCLEOTIDE SEQUENCE</scope>
</reference>
<dbReference type="PANTHER" id="PTHR46890:SF50">
    <property type="entry name" value="RNA-DIRECTED DNA POLYMERASE, EUKARYOTA, REVERSE TRANSCRIPTASE ZINC-BINDING DOMAIN PROTEIN-RELATED"/>
    <property type="match status" value="1"/>
</dbReference>
<keyword evidence="1" id="KW-0694">RNA-binding</keyword>
<comment type="caution">
    <text evidence="4">The sequence shown here is derived from an EMBL/GenBank/DDBJ whole genome shotgun (WGS) entry which is preliminary data.</text>
</comment>
<dbReference type="EMBL" id="BQNB010011632">
    <property type="protein sequence ID" value="GJS93113.1"/>
    <property type="molecule type" value="Genomic_DNA"/>
</dbReference>
<dbReference type="Pfam" id="PF00078">
    <property type="entry name" value="RVT_1"/>
    <property type="match status" value="1"/>
</dbReference>
<feature type="region of interest" description="Disordered" evidence="2">
    <location>
        <begin position="366"/>
        <end position="387"/>
    </location>
</feature>
<organism evidence="4 5">
    <name type="scientific">Tanacetum coccineum</name>
    <dbReference type="NCBI Taxonomy" id="301880"/>
    <lineage>
        <taxon>Eukaryota</taxon>
        <taxon>Viridiplantae</taxon>
        <taxon>Streptophyta</taxon>
        <taxon>Embryophyta</taxon>
        <taxon>Tracheophyta</taxon>
        <taxon>Spermatophyta</taxon>
        <taxon>Magnoliopsida</taxon>
        <taxon>eudicotyledons</taxon>
        <taxon>Gunneridae</taxon>
        <taxon>Pentapetalae</taxon>
        <taxon>asterids</taxon>
        <taxon>campanulids</taxon>
        <taxon>Asterales</taxon>
        <taxon>Asteraceae</taxon>
        <taxon>Asteroideae</taxon>
        <taxon>Anthemideae</taxon>
        <taxon>Anthemidinae</taxon>
        <taxon>Tanacetum</taxon>
    </lineage>
</organism>
<dbReference type="InterPro" id="IPR012677">
    <property type="entry name" value="Nucleotide-bd_a/b_plait_sf"/>
</dbReference>
<feature type="region of interest" description="Disordered" evidence="2">
    <location>
        <begin position="339"/>
        <end position="358"/>
    </location>
</feature>
<feature type="compositionally biased region" description="Low complexity" evidence="2">
    <location>
        <begin position="431"/>
        <end position="441"/>
    </location>
</feature>
<keyword evidence="4" id="KW-0548">Nucleotidyltransferase</keyword>
<dbReference type="InterPro" id="IPR000477">
    <property type="entry name" value="RT_dom"/>
</dbReference>
<protein>
    <submittedName>
        <fullName evidence="4">RNA-directed DNA polymerase, eukaryota</fullName>
    </submittedName>
</protein>
<keyword evidence="5" id="KW-1185">Reference proteome</keyword>
<dbReference type="InterPro" id="IPR035979">
    <property type="entry name" value="RBD_domain_sf"/>
</dbReference>
<keyword evidence="4" id="KW-0808">Transferase</keyword>
<evidence type="ECO:0000259" key="3">
    <source>
        <dbReference type="PROSITE" id="PS50102"/>
    </source>
</evidence>
<dbReference type="Gene3D" id="3.30.70.330">
    <property type="match status" value="1"/>
</dbReference>
<keyword evidence="4" id="KW-0695">RNA-directed DNA polymerase</keyword>
<evidence type="ECO:0000313" key="5">
    <source>
        <dbReference type="Proteomes" id="UP001151760"/>
    </source>
</evidence>
<name>A0ABQ4ZWI6_9ASTR</name>
<dbReference type="GO" id="GO:0003964">
    <property type="term" value="F:RNA-directed DNA polymerase activity"/>
    <property type="evidence" value="ECO:0007669"/>
    <property type="project" value="UniProtKB-KW"/>
</dbReference>
<dbReference type="Pfam" id="PF00076">
    <property type="entry name" value="RRM_1"/>
    <property type="match status" value="1"/>
</dbReference>
<dbReference type="InterPro" id="IPR052343">
    <property type="entry name" value="Retrotransposon-Effector_Assoc"/>
</dbReference>
<evidence type="ECO:0000256" key="1">
    <source>
        <dbReference type="PROSITE-ProRule" id="PRU00176"/>
    </source>
</evidence>
<sequence length="1203" mass="135799">MVFQSNEDHTKKISQSIYVTNFPDSTNSGDLWKVCSAYGTVIDVFIPNKKAKSGKRFAFVRFIKVPNLVRLVENLCTIWIGRHHLYANQVRFERPHPNFPPLKKAYGASPLNPNSSGFSQPKRRAGSYASMVNGASLVVNGNSISPSPALVLDDSCIVDRDLSKHAMGCLKDINSFSNLKTILSDESFPDINLLYLGGMWVLLEFDMEETKVKLMQHTGVNSWFQLIRDAESDFVCDERIVWVDIEGVPLHAWSRETFMKIGKKWGEVVDLEENGDSSFGRKRLCIKTKHAVSILEAFKIIVKGKVFMIRAKELFLWNPTFLPHKERLLSSDDESEQFKTVQPCSRDDVSIGEGISDDEEIPETIFDDNLSSPKHCGETGNSPSPNPFKIYDLLKKKSAELLRESSPSLSHPPGFTSDCAAPSKVIGDTSGGSSSKSARSSFNAKVMTSSQKVQEEADSVCSAPKAVKKGGGSVLEGMEEMIRVGQVMGYSMDGCINDLVNIIGNQGDKNETKMSGISHMDVKFMWGNSNYDFVFSESLAIYGTWIPTNSKILFVAVYAPQAVLCKRSLWDYIMLLIGRWKGESIVMGDFNEMVGFDDMVEQTWRSFSHTDVNKMVRFKKKLQDLKSIIRAWVKDKRISISGSKVSIKNELHDIDKELDNGVVSDSSLLRRLELNRQLSDIKVSEAKDFFQKSKVKWAVEGDENSKFFHGLINKKRSRNLLDLDSISHLGKNFQAAHLDDLVSRDEIKLAVVSTLSLALAHRLAAVLPELISDTQSAFVAGRQIFDGPFILNEILHWCKRKNKQAMFFKVDFAKAYDSVRWDYLLDMLEGFGFGPSWCKWIRGTFSSAKASVLVNGSPSNEFSFHCGLKQGDPLAPYLFILVMESLHMSFSRVVEGGYFKGEWSDQNLEGIIHILKCFHLASGLKINIHKCQLLGVGVSRLTVELVARSIGCDVLQNQFRYLVCWGERCMTRLKAWEDDVLKDKGFDFGSHCKKRLGDGHGTRFWIDVWTSDMPLCVKFPRLFALELDKDASVASKMAGPLDFSFRRSVRDGSEQQQMLELVSIVDAVSLSPSPDRWVCDLYRDGNIGLRRGLHPNLEVIWSSGVSFSFSSCPLCDSSEEDTHHVLFRCSLAQAILRRVCRWWDLEWHPWISFLDWQVWLFYSCFGIVKSLLKSFLLVGVDLDLLRISYIFDDIPLLDDLRSL</sequence>
<proteinExistence type="predicted"/>
<dbReference type="PANTHER" id="PTHR46890">
    <property type="entry name" value="NON-LTR RETROLELEMENT REVERSE TRANSCRIPTASE-LIKE PROTEIN-RELATED"/>
    <property type="match status" value="1"/>
</dbReference>
<dbReference type="CDD" id="cd01650">
    <property type="entry name" value="RT_nLTR_like"/>
    <property type="match status" value="1"/>
</dbReference>
<accession>A0ABQ4ZWI6</accession>
<dbReference type="InterPro" id="IPR000504">
    <property type="entry name" value="RRM_dom"/>
</dbReference>
<reference evidence="4" key="2">
    <citation type="submission" date="2022-01" db="EMBL/GenBank/DDBJ databases">
        <authorList>
            <person name="Yamashiro T."/>
            <person name="Shiraishi A."/>
            <person name="Satake H."/>
            <person name="Nakayama K."/>
        </authorList>
    </citation>
    <scope>NUCLEOTIDE SEQUENCE</scope>
</reference>
<feature type="region of interest" description="Disordered" evidence="2">
    <location>
        <begin position="402"/>
        <end position="441"/>
    </location>
</feature>
<dbReference type="Proteomes" id="UP001151760">
    <property type="component" value="Unassembled WGS sequence"/>
</dbReference>
<dbReference type="PROSITE" id="PS50102">
    <property type="entry name" value="RRM"/>
    <property type="match status" value="1"/>
</dbReference>
<evidence type="ECO:0000256" key="2">
    <source>
        <dbReference type="SAM" id="MobiDB-lite"/>
    </source>
</evidence>
<evidence type="ECO:0000313" key="4">
    <source>
        <dbReference type="EMBL" id="GJS93113.1"/>
    </source>
</evidence>
<dbReference type="CDD" id="cd00590">
    <property type="entry name" value="RRM_SF"/>
    <property type="match status" value="1"/>
</dbReference>
<dbReference type="SUPFAM" id="SSF54928">
    <property type="entry name" value="RNA-binding domain, RBD"/>
    <property type="match status" value="1"/>
</dbReference>
<gene>
    <name evidence="4" type="ORF">Tco_0800081</name>
</gene>
<feature type="domain" description="RRM" evidence="3">
    <location>
        <begin position="15"/>
        <end position="97"/>
    </location>
</feature>